<sequence>MSDMEDENPRNNRGAKWQKEWGRLRSFLGGSTRLTRRQSQWQKGDGFTMVDLDLEGKPLQTSEIDGERQQDAETDCFGKNCQIFKDKGRVVSSLIGWGRPVKNSTSPTGNPPRKRAGGKTELAVIDFESNMSHGEDEEMRDVDMFAGVEMLLQ</sequence>
<keyword evidence="3" id="KW-1185">Reference proteome</keyword>
<dbReference type="AlphaFoldDB" id="A0A8J9ZJZ1"/>
<reference evidence="2" key="1">
    <citation type="submission" date="2022-01" db="EMBL/GenBank/DDBJ databases">
        <authorList>
            <person name="Braso-Vives M."/>
        </authorList>
    </citation>
    <scope>NUCLEOTIDE SEQUENCE</scope>
</reference>
<evidence type="ECO:0000313" key="3">
    <source>
        <dbReference type="Proteomes" id="UP000838412"/>
    </source>
</evidence>
<name>A0A8J9ZJZ1_BRALA</name>
<evidence type="ECO:0000313" key="2">
    <source>
        <dbReference type="EMBL" id="CAH1255378.1"/>
    </source>
</evidence>
<protein>
    <submittedName>
        <fullName evidence="2">Hypp1522 protein</fullName>
    </submittedName>
</protein>
<dbReference type="EMBL" id="OV696687">
    <property type="protein sequence ID" value="CAH1255378.1"/>
    <property type="molecule type" value="Genomic_DNA"/>
</dbReference>
<feature type="region of interest" description="Disordered" evidence="1">
    <location>
        <begin position="97"/>
        <end position="119"/>
    </location>
</feature>
<proteinExistence type="predicted"/>
<accession>A0A8J9ZJZ1</accession>
<dbReference type="OrthoDB" id="1661883at2759"/>
<gene>
    <name evidence="2" type="primary">Hypp1522</name>
    <name evidence="2" type="ORF">BLAG_LOCUS14459</name>
</gene>
<organism evidence="2 3">
    <name type="scientific">Branchiostoma lanceolatum</name>
    <name type="common">Common lancelet</name>
    <name type="synonym">Amphioxus lanceolatum</name>
    <dbReference type="NCBI Taxonomy" id="7740"/>
    <lineage>
        <taxon>Eukaryota</taxon>
        <taxon>Metazoa</taxon>
        <taxon>Chordata</taxon>
        <taxon>Cephalochordata</taxon>
        <taxon>Leptocardii</taxon>
        <taxon>Amphioxiformes</taxon>
        <taxon>Branchiostomatidae</taxon>
        <taxon>Branchiostoma</taxon>
    </lineage>
</organism>
<evidence type="ECO:0000256" key="1">
    <source>
        <dbReference type="SAM" id="MobiDB-lite"/>
    </source>
</evidence>
<dbReference type="Proteomes" id="UP000838412">
    <property type="component" value="Chromosome 2"/>
</dbReference>